<dbReference type="EMBL" id="ARYM01000020">
    <property type="protein sequence ID" value="KCZ97405.1"/>
    <property type="molecule type" value="Genomic_DNA"/>
</dbReference>
<evidence type="ECO:0000313" key="2">
    <source>
        <dbReference type="EMBL" id="KCZ97405.1"/>
    </source>
</evidence>
<dbReference type="PATRIC" id="fig|1280954.3.peg.3091"/>
<feature type="chain" id="PRO_5001619064" description="Peptidase C39-like domain-containing protein" evidence="1">
    <location>
        <begin position="19"/>
        <end position="233"/>
    </location>
</feature>
<feature type="signal peptide" evidence="1">
    <location>
        <begin position="1"/>
        <end position="18"/>
    </location>
</feature>
<dbReference type="eggNOG" id="COG3271">
    <property type="taxonomic scope" value="Bacteria"/>
</dbReference>
<dbReference type="STRING" id="1280954.HPO_15271"/>
<evidence type="ECO:0000313" key="3">
    <source>
        <dbReference type="Proteomes" id="UP000027100"/>
    </source>
</evidence>
<dbReference type="Proteomes" id="UP000027100">
    <property type="component" value="Unassembled WGS sequence"/>
</dbReference>
<dbReference type="RefSeq" id="WP_035600594.1">
    <property type="nucleotide sequence ID" value="NZ_ARYM01000020.1"/>
</dbReference>
<accession>A0A062VH89</accession>
<dbReference type="PROSITE" id="PS51257">
    <property type="entry name" value="PROKAR_LIPOPROTEIN"/>
    <property type="match status" value="1"/>
</dbReference>
<evidence type="ECO:0000256" key="1">
    <source>
        <dbReference type="SAM" id="SignalP"/>
    </source>
</evidence>
<dbReference type="Gene3D" id="3.90.70.10">
    <property type="entry name" value="Cysteine proteinases"/>
    <property type="match status" value="1"/>
</dbReference>
<sequence length="233" mass="24571">MKAQALFAAMSLTLSACATQPNPDPASFASRTSNNSFEMFGGAVSPPETLLLPVQHDQQIDGAACGAHALASVVNYWRGPATVAGNDIFLAHPPADTKAGYSMAELQALAQSQNLVSSAVRLPAGGLKAELEAGRPVLVPVQVPSIYVQTWQLPGANVPVLGFPANFITSRAAWLSEKTGSNLLNHYVLVSGYDGDTFIVMEPIMGLRTISAERLARYREAFGNAAIVFSAPD</sequence>
<dbReference type="OrthoDB" id="8479258at2"/>
<name>A0A062VH89_9PROT</name>
<dbReference type="AlphaFoldDB" id="A0A062VH89"/>
<evidence type="ECO:0008006" key="4">
    <source>
        <dbReference type="Google" id="ProtNLM"/>
    </source>
</evidence>
<keyword evidence="1" id="KW-0732">Signal</keyword>
<gene>
    <name evidence="2" type="ORF">HPO_15271</name>
</gene>
<organism evidence="2 3">
    <name type="scientific">Hyphomonas polymorpha PS728</name>
    <dbReference type="NCBI Taxonomy" id="1280954"/>
    <lineage>
        <taxon>Bacteria</taxon>
        <taxon>Pseudomonadati</taxon>
        <taxon>Pseudomonadota</taxon>
        <taxon>Alphaproteobacteria</taxon>
        <taxon>Hyphomonadales</taxon>
        <taxon>Hyphomonadaceae</taxon>
        <taxon>Hyphomonas</taxon>
    </lineage>
</organism>
<proteinExistence type="predicted"/>
<comment type="caution">
    <text evidence="2">The sequence shown here is derived from an EMBL/GenBank/DDBJ whole genome shotgun (WGS) entry which is preliminary data.</text>
</comment>
<keyword evidence="3" id="KW-1185">Reference proteome</keyword>
<reference evidence="2 3" key="1">
    <citation type="journal article" date="2014" name="Antonie Van Leeuwenhoek">
        <title>Hyphomonas beringensis sp. nov. and Hyphomonas chukchiensis sp. nov., isolated from surface seawater of the Bering Sea and Chukchi Sea.</title>
        <authorList>
            <person name="Li C."/>
            <person name="Lai Q."/>
            <person name="Li G."/>
            <person name="Dong C."/>
            <person name="Wang J."/>
            <person name="Liao Y."/>
            <person name="Shao Z."/>
        </authorList>
    </citation>
    <scope>NUCLEOTIDE SEQUENCE [LARGE SCALE GENOMIC DNA]</scope>
    <source>
        <strain evidence="2 3">PS728</strain>
    </source>
</reference>
<protein>
    <recommendedName>
        <fullName evidence="4">Peptidase C39-like domain-containing protein</fullName>
    </recommendedName>
</protein>